<evidence type="ECO:0000256" key="3">
    <source>
        <dbReference type="ARBA" id="ARBA00023054"/>
    </source>
</evidence>
<keyword evidence="3 5" id="KW-0175">Coiled coil</keyword>
<feature type="coiled-coil region" evidence="5">
    <location>
        <begin position="262"/>
        <end position="359"/>
    </location>
</feature>
<feature type="coiled-coil region" evidence="5">
    <location>
        <begin position="17"/>
        <end position="51"/>
    </location>
</feature>
<dbReference type="GeneID" id="106810820"/>
<dbReference type="RefSeq" id="XP_014669760.1">
    <property type="nucleotide sequence ID" value="XM_014814274.1"/>
</dbReference>
<sequence length="921" mass="105812">MEGVIDEMKFDSSGGKLPISNAENKELETQLHAKENELVVVKRQLDEHEDRIHAMSTHTKNVRQELENTQGLLGARKNQSDTERHLLQLAQREEGRLRQEIRRLTSELNELNEKKKMQETGIFRQQEKLEQLKSQLNWDQQALEAWLEECARRDQDNYTLQKYTRQDESKIKELELQLEKRTEEAQRKRRALDMETTETLSAQMELDKAAEEFRTAHAARQELITQWELTIEQMQKRDRDIDRLAVDLSKAKQSASQREEMVKEKQRFLDRERENNLEAEKKLAATERLAAKLRQEAQNKEAQRVQFQDEVETLKRMVDRTGTELENVRAQVSQLKKDIQSKSDKLKQVQGTRTALEEKLRMAGEMNLSAEEYASRMQLHLQEYEAKHKKMEDYQIMQLESKIAKLSGDKTGEERHAIEAQVKELQAELDERMNAKNMLGQQLKQLQDNVRRVKKDMEQVVAEKATLTSKIEELNLHNDSSHRELKRLVSRKQDMMVDENLLKLEIRKLTQMLNSRSGEVTTLERRHLELETAMRERRQDVAVHRDMLRAQLKAASDEKATLSTELHERFSKIDKLRKRYEILIISMAPPEGEEEKSEAYYVIKAAQEKEELQRTGDELDAQIRKAEREMKALENTCRLMNSHNEAYRKTFHRVTENSNEQRETDKLNEQLRAVTDNYKFKRCQVRERAEDVTTMQKTLDNLNQTDRFTKEVMAEKDQKLAALQQEIGEQKAKLSRVDKQNAKYSKDLRASKKTKGETLEEKDFEVRDMRETFKNAMRTLGDVMAEHPEIVDDVNTHFSQAGLPPPSDASCSTPGSRTTSRGSLPGSRPASVRSSLSGAPSVRSPMGARTSMSSAVVSPTTLTLDVGSSSSPPGGAASVGRRASRSSSVQSGSGSLRSGNSSGSLHSRKSTGSARSSKSKH</sequence>
<proteinExistence type="inferred from homology"/>
<dbReference type="InterPro" id="IPR033290">
    <property type="entry name" value="CCDC39"/>
</dbReference>
<name>A0ABM1EC39_PRICU</name>
<protein>
    <recommendedName>
        <fullName evidence="2">Coiled-coil domain-containing protein 39</fullName>
    </recommendedName>
</protein>
<dbReference type="Gene3D" id="1.10.287.1490">
    <property type="match status" value="1"/>
</dbReference>
<evidence type="ECO:0000256" key="2">
    <source>
        <dbReference type="ARBA" id="ARBA00016725"/>
    </source>
</evidence>
<feature type="compositionally biased region" description="Polar residues" evidence="6">
    <location>
        <begin position="911"/>
        <end position="921"/>
    </location>
</feature>
<accession>A0ABM1EC39</accession>
<evidence type="ECO:0000256" key="5">
    <source>
        <dbReference type="SAM" id="Coils"/>
    </source>
</evidence>
<evidence type="ECO:0000313" key="8">
    <source>
        <dbReference type="RefSeq" id="XP_014669760.1"/>
    </source>
</evidence>
<feature type="compositionally biased region" description="Polar residues" evidence="6">
    <location>
        <begin position="850"/>
        <end position="863"/>
    </location>
</feature>
<feature type="compositionally biased region" description="Low complexity" evidence="6">
    <location>
        <begin position="866"/>
        <end position="905"/>
    </location>
</feature>
<gene>
    <name evidence="8" type="primary">LOC106810820</name>
</gene>
<evidence type="ECO:0000256" key="1">
    <source>
        <dbReference type="ARBA" id="ARBA00005805"/>
    </source>
</evidence>
<comment type="similarity">
    <text evidence="1">Belongs to the CCDC39 family.</text>
</comment>
<feature type="region of interest" description="Disordered" evidence="6">
    <location>
        <begin position="796"/>
        <end position="921"/>
    </location>
</feature>
<organism evidence="7 8">
    <name type="scientific">Priapulus caudatus</name>
    <name type="common">Priapulid worm</name>
    <dbReference type="NCBI Taxonomy" id="37621"/>
    <lineage>
        <taxon>Eukaryota</taxon>
        <taxon>Metazoa</taxon>
        <taxon>Ecdysozoa</taxon>
        <taxon>Scalidophora</taxon>
        <taxon>Priapulida</taxon>
        <taxon>Priapulimorpha</taxon>
        <taxon>Priapulimorphida</taxon>
        <taxon>Priapulidae</taxon>
        <taxon>Priapulus</taxon>
    </lineage>
</organism>
<dbReference type="Pfam" id="PF24161">
    <property type="entry name" value="CCDC39"/>
    <property type="match status" value="2"/>
</dbReference>
<comment type="function">
    <text evidence="4">Required for assembly of dynein regulatory complex (DRC) and inner dynein arm (IDA) complexes, which are responsible for ciliary beat regulation, thereby playing a central role in motility in cilia and flagella. Probably acts together with CCDC40 to form a molecular ruler that determines the 96 nanometer (nm) repeat length and arrangements of components in cilia and flagella. Not required for outer dynein arm complexes assembly.</text>
</comment>
<evidence type="ECO:0000256" key="6">
    <source>
        <dbReference type="SAM" id="MobiDB-lite"/>
    </source>
</evidence>
<feature type="compositionally biased region" description="Low complexity" evidence="6">
    <location>
        <begin position="810"/>
        <end position="823"/>
    </location>
</feature>
<feature type="coiled-coil region" evidence="5">
    <location>
        <begin position="87"/>
        <end position="195"/>
    </location>
</feature>
<feature type="coiled-coil region" evidence="5">
    <location>
        <begin position="602"/>
        <end position="677"/>
    </location>
</feature>
<feature type="region of interest" description="Disordered" evidence="6">
    <location>
        <begin position="734"/>
        <end position="758"/>
    </location>
</feature>
<reference evidence="8" key="1">
    <citation type="submission" date="2025-08" db="UniProtKB">
        <authorList>
            <consortium name="RefSeq"/>
        </authorList>
    </citation>
    <scope>IDENTIFICATION</scope>
</reference>
<keyword evidence="7" id="KW-1185">Reference proteome</keyword>
<evidence type="ECO:0000256" key="4">
    <source>
        <dbReference type="ARBA" id="ARBA00045182"/>
    </source>
</evidence>
<dbReference type="Proteomes" id="UP000695022">
    <property type="component" value="Unplaced"/>
</dbReference>
<dbReference type="PANTHER" id="PTHR18962:SF0">
    <property type="entry name" value="COILED-COIL DOMAIN-CONTAINING PROTEIN 39"/>
    <property type="match status" value="1"/>
</dbReference>
<evidence type="ECO:0000313" key="7">
    <source>
        <dbReference type="Proteomes" id="UP000695022"/>
    </source>
</evidence>
<feature type="coiled-coil region" evidence="5">
    <location>
        <begin position="415"/>
        <end position="477"/>
    </location>
</feature>
<dbReference type="PANTHER" id="PTHR18962">
    <property type="entry name" value="COILED-COIL DOMAIN-CONTAINING PROTEIN 39"/>
    <property type="match status" value="1"/>
</dbReference>